<feature type="compositionally biased region" description="Basic and acidic residues" evidence="6">
    <location>
        <begin position="164"/>
        <end position="177"/>
    </location>
</feature>
<organism evidence="7 8">
    <name type="scientific">Genlisea aurea</name>
    <dbReference type="NCBI Taxonomy" id="192259"/>
    <lineage>
        <taxon>Eukaryota</taxon>
        <taxon>Viridiplantae</taxon>
        <taxon>Streptophyta</taxon>
        <taxon>Embryophyta</taxon>
        <taxon>Tracheophyta</taxon>
        <taxon>Spermatophyta</taxon>
        <taxon>Magnoliopsida</taxon>
        <taxon>eudicotyledons</taxon>
        <taxon>Gunneridae</taxon>
        <taxon>Pentapetalae</taxon>
        <taxon>asterids</taxon>
        <taxon>lamiids</taxon>
        <taxon>Lamiales</taxon>
        <taxon>Lentibulariaceae</taxon>
        <taxon>Genlisea</taxon>
    </lineage>
</organism>
<proteinExistence type="inferred from homology"/>
<keyword evidence="8" id="KW-1185">Reference proteome</keyword>
<name>S8CHF7_9LAMI</name>
<evidence type="ECO:0000256" key="2">
    <source>
        <dbReference type="ARBA" id="ARBA00022692"/>
    </source>
</evidence>
<feature type="region of interest" description="Disordered" evidence="6">
    <location>
        <begin position="164"/>
        <end position="196"/>
    </location>
</feature>
<gene>
    <name evidence="7" type="ORF">M569_08406</name>
</gene>
<feature type="non-terminal residue" evidence="7">
    <location>
        <position position="1"/>
    </location>
</feature>
<dbReference type="OrthoDB" id="1878996at2759"/>
<keyword evidence="4" id="KW-0472">Membrane</keyword>
<dbReference type="InterPro" id="IPR008511">
    <property type="entry name" value="ROH1-like"/>
</dbReference>
<accession>S8CHF7</accession>
<comment type="caution">
    <text evidence="7">The sequence shown here is derived from an EMBL/GenBank/DDBJ whole genome shotgun (WGS) entry which is preliminary data.</text>
</comment>
<evidence type="ECO:0000256" key="1">
    <source>
        <dbReference type="ARBA" id="ARBA00004167"/>
    </source>
</evidence>
<comment type="subcellular location">
    <subcellularLocation>
        <location evidence="1">Membrane</location>
        <topology evidence="1">Single-pass membrane protein</topology>
    </subcellularLocation>
</comment>
<protein>
    <recommendedName>
        <fullName evidence="9">R3H domain-containing protein</fullName>
    </recommendedName>
</protein>
<reference evidence="7 8" key="1">
    <citation type="journal article" date="2013" name="BMC Genomics">
        <title>The miniature genome of a carnivorous plant Genlisea aurea contains a low number of genes and short non-coding sequences.</title>
        <authorList>
            <person name="Leushkin E.V."/>
            <person name="Sutormin R.A."/>
            <person name="Nabieva E.R."/>
            <person name="Penin A.A."/>
            <person name="Kondrashov A.S."/>
            <person name="Logacheva M.D."/>
        </authorList>
    </citation>
    <scope>NUCLEOTIDE SEQUENCE [LARGE SCALE GENOMIC DNA]</scope>
</reference>
<evidence type="ECO:0000256" key="6">
    <source>
        <dbReference type="SAM" id="MobiDB-lite"/>
    </source>
</evidence>
<comment type="similarity">
    <text evidence="5">Belongs to the ROH1 family.</text>
</comment>
<dbReference type="PANTHER" id="PTHR31509">
    <property type="entry name" value="BPS1-LIKE PROTEIN"/>
    <property type="match status" value="1"/>
</dbReference>
<evidence type="ECO:0000256" key="5">
    <source>
        <dbReference type="ARBA" id="ARBA00035114"/>
    </source>
</evidence>
<evidence type="ECO:0000313" key="7">
    <source>
        <dbReference type="EMBL" id="EPS66369.1"/>
    </source>
</evidence>
<evidence type="ECO:0000256" key="3">
    <source>
        <dbReference type="ARBA" id="ARBA00022989"/>
    </source>
</evidence>
<sequence length="388" mass="43403">NQGSFLNMISIRRGQISGVDNDQEVEDIDLFQKHVANRFAELLEATDTSPENNNEQHLSIDWFRNLLDIFLCCEAEFKAVLILGRDPCQFSKPPLDRLIPDLLDRNVKALDVCNAVANGADLLRQWQKLAEVAVNSLNQKPIGEGQVRRARKALATLLTSMAAEDRDNTPHGGKSTERNWSIGRRSGNNKDRQPLNFKPLSFPVGKAWSAAKQINGMSTNLVVPRGAEATGPAVPVYMMSTILVFVMWALVAAIPCQERNGLPNHLPLPKQLSWAQPMSSLQEKIGEEWKKKEKKGRAGLLEEIQRMEKAAQSLIEFADSFVFPLEEEKGVEVRAQVEELGEICRKMDVGLGPLQQQIRELFQKMVRSRGEILDVVDQANKSSAPVPY</sequence>
<evidence type="ECO:0000256" key="4">
    <source>
        <dbReference type="ARBA" id="ARBA00023136"/>
    </source>
</evidence>
<evidence type="ECO:0008006" key="9">
    <source>
        <dbReference type="Google" id="ProtNLM"/>
    </source>
</evidence>
<dbReference type="EMBL" id="AUSU01003710">
    <property type="protein sequence ID" value="EPS66369.1"/>
    <property type="molecule type" value="Genomic_DNA"/>
</dbReference>
<evidence type="ECO:0000313" key="8">
    <source>
        <dbReference type="Proteomes" id="UP000015453"/>
    </source>
</evidence>
<dbReference type="Pfam" id="PF05633">
    <property type="entry name" value="ROH1-like"/>
    <property type="match status" value="1"/>
</dbReference>
<dbReference type="AlphaFoldDB" id="S8CHF7"/>
<dbReference type="Proteomes" id="UP000015453">
    <property type="component" value="Unassembled WGS sequence"/>
</dbReference>
<keyword evidence="2" id="KW-0812">Transmembrane</keyword>
<keyword evidence="3" id="KW-1133">Transmembrane helix</keyword>
<dbReference type="GO" id="GO:0016020">
    <property type="term" value="C:membrane"/>
    <property type="evidence" value="ECO:0007669"/>
    <property type="project" value="UniProtKB-SubCell"/>
</dbReference>